<dbReference type="InterPro" id="IPR012340">
    <property type="entry name" value="NA-bd_OB-fold"/>
</dbReference>
<dbReference type="PROSITE" id="PS50126">
    <property type="entry name" value="S1"/>
    <property type="match status" value="4"/>
</dbReference>
<dbReference type="OrthoDB" id="9804077at2"/>
<feature type="region of interest" description="Disordered" evidence="5">
    <location>
        <begin position="346"/>
        <end position="372"/>
    </location>
</feature>
<dbReference type="GO" id="GO:0006412">
    <property type="term" value="P:translation"/>
    <property type="evidence" value="ECO:0007669"/>
    <property type="project" value="TreeGrafter"/>
</dbReference>
<dbReference type="Pfam" id="PF00575">
    <property type="entry name" value="S1"/>
    <property type="match status" value="4"/>
</dbReference>
<dbReference type="SUPFAM" id="SSF50249">
    <property type="entry name" value="Nucleic acid-binding proteins"/>
    <property type="match status" value="4"/>
</dbReference>
<evidence type="ECO:0000313" key="7">
    <source>
        <dbReference type="EMBL" id="KUO96888.1"/>
    </source>
</evidence>
<dbReference type="InterPro" id="IPR035104">
    <property type="entry name" value="Ribosomal_protein_S1-like"/>
</dbReference>
<feature type="domain" description="S1 motif" evidence="6">
    <location>
        <begin position="190"/>
        <end position="258"/>
    </location>
</feature>
<organism evidence="7 8">
    <name type="scientific">Ferroacidibacillus organovorans</name>
    <dbReference type="NCBI Taxonomy" id="1765683"/>
    <lineage>
        <taxon>Bacteria</taxon>
        <taxon>Bacillati</taxon>
        <taxon>Bacillota</taxon>
        <taxon>Bacilli</taxon>
        <taxon>Bacillales</taxon>
        <taxon>Alicyclobacillaceae</taxon>
        <taxon>Ferroacidibacillus</taxon>
    </lineage>
</organism>
<sequence length="385" mass="42750">MSELVNEEQTQEVASEAKTLDAVVTRVESDAVFVEFDGNREGVISRAQFSQATGGDLTVMARVGQSVRVVILREEEDGTVRLSRKNAVDATTWATLRSLAESQEVIEVTIATAVKGGLVADLMGVRAFMPASQSDLRFAADLTPLVGTDVHVIVTEVDEENKRLIISRKRVLEMEEQSARAERIHDFQPGDIVHGRVARMTQFGAFVDLGGIDGLLHVSEMSWSRVAHPEEVVSIGDEIEVRVLRVEPENGKVSLSMKHTQESPWQKASKAFQIGDIVEGEVRRLSSFGAFIEVAPGVEGLVHVSQISRQRVDQPSDVLEPGQRVMVKVLDIRPEEERMSLSIKEAQVREEKRRTPEWTEKTNGEPQQTTLGDLFGDLLRDRFKS</sequence>
<accession>A0A117SYG3</accession>
<evidence type="ECO:0000256" key="5">
    <source>
        <dbReference type="SAM" id="MobiDB-lite"/>
    </source>
</evidence>
<dbReference type="AlphaFoldDB" id="A0A117SYG3"/>
<dbReference type="PRINTS" id="PR00681">
    <property type="entry name" value="RIBOSOMALS1"/>
</dbReference>
<dbReference type="GO" id="GO:0003729">
    <property type="term" value="F:mRNA binding"/>
    <property type="evidence" value="ECO:0007669"/>
    <property type="project" value="TreeGrafter"/>
</dbReference>
<dbReference type="FunFam" id="2.40.50.140:FF:000103">
    <property type="entry name" value="protein RRP5 homolog"/>
    <property type="match status" value="1"/>
</dbReference>
<gene>
    <name evidence="7" type="ORF">ATW55_08815</name>
</gene>
<dbReference type="PANTHER" id="PTHR10724:SF7">
    <property type="entry name" value="SMALL RIBOSOMAL SUBUNIT PROTEIN BS1C"/>
    <property type="match status" value="1"/>
</dbReference>
<comment type="function">
    <text evidence="4">Binds mRNA; thus facilitating recognition of the initiation point. It is needed to translate mRNA with a short Shine-Dalgarno (SD) purine-rich sequence.</text>
</comment>
<evidence type="ECO:0000256" key="2">
    <source>
        <dbReference type="ARBA" id="ARBA00022980"/>
    </source>
</evidence>
<keyword evidence="8" id="KW-1185">Reference proteome</keyword>
<dbReference type="CDD" id="cd00164">
    <property type="entry name" value="S1_like"/>
    <property type="match status" value="1"/>
</dbReference>
<dbReference type="InterPro" id="IPR003029">
    <property type="entry name" value="S1_domain"/>
</dbReference>
<proteinExistence type="inferred from homology"/>
<evidence type="ECO:0000256" key="4">
    <source>
        <dbReference type="ARBA" id="ARBA00025604"/>
    </source>
</evidence>
<evidence type="ECO:0000256" key="1">
    <source>
        <dbReference type="ARBA" id="ARBA00006767"/>
    </source>
</evidence>
<dbReference type="SMART" id="SM00316">
    <property type="entry name" value="S1"/>
    <property type="match status" value="4"/>
</dbReference>
<comment type="similarity">
    <text evidence="1">Belongs to the bacterial ribosomal protein bS1 family.</text>
</comment>
<feature type="compositionally biased region" description="Basic and acidic residues" evidence="5">
    <location>
        <begin position="346"/>
        <end position="363"/>
    </location>
</feature>
<dbReference type="CDD" id="cd05688">
    <property type="entry name" value="S1_RPS1_repeat_ec3"/>
    <property type="match status" value="1"/>
</dbReference>
<name>A0A117SYG3_9BACL</name>
<dbReference type="CDD" id="cd04465">
    <property type="entry name" value="S1_RPS1_repeat_ec2_hs2"/>
    <property type="match status" value="1"/>
</dbReference>
<dbReference type="GO" id="GO:0022627">
    <property type="term" value="C:cytosolic small ribosomal subunit"/>
    <property type="evidence" value="ECO:0007669"/>
    <property type="project" value="TreeGrafter"/>
</dbReference>
<evidence type="ECO:0000256" key="3">
    <source>
        <dbReference type="ARBA" id="ARBA00023274"/>
    </source>
</evidence>
<dbReference type="EMBL" id="LPVJ01000009">
    <property type="protein sequence ID" value="KUO96888.1"/>
    <property type="molecule type" value="Genomic_DNA"/>
</dbReference>
<dbReference type="GO" id="GO:0003735">
    <property type="term" value="F:structural constituent of ribosome"/>
    <property type="evidence" value="ECO:0007669"/>
    <property type="project" value="TreeGrafter"/>
</dbReference>
<evidence type="ECO:0000313" key="8">
    <source>
        <dbReference type="Proteomes" id="UP000053557"/>
    </source>
</evidence>
<comment type="caution">
    <text evidence="7">The sequence shown here is derived from an EMBL/GenBank/DDBJ whole genome shotgun (WGS) entry which is preliminary data.</text>
</comment>
<reference evidence="7 8" key="1">
    <citation type="submission" date="2015-12" db="EMBL/GenBank/DDBJ databases">
        <title>Draft genome sequence of Acidibacillus ferrooxidans ITV001, isolated from a chalcopyrite acid mine drainage site in Brazil.</title>
        <authorList>
            <person name="Dall'Agnol H."/>
            <person name="Nancucheo I."/>
            <person name="Johnson B."/>
            <person name="Oliveira R."/>
            <person name="Leite L."/>
            <person name="Pylro V."/>
            <person name="Nunes G.L."/>
            <person name="Tzotzos G."/>
            <person name="Fernandes G.R."/>
            <person name="Dutra J."/>
            <person name="Orellana S.C."/>
            <person name="Oliveira G."/>
        </authorList>
    </citation>
    <scope>NUCLEOTIDE SEQUENCE [LARGE SCALE GENOMIC DNA]</scope>
    <source>
        <strain evidence="8">ITV01</strain>
    </source>
</reference>
<keyword evidence="2" id="KW-0689">Ribosomal protein</keyword>
<dbReference type="FunFam" id="2.40.50.140:FF:000051">
    <property type="entry name" value="RNA-binding transcriptional accessory protein"/>
    <property type="match status" value="1"/>
</dbReference>
<feature type="domain" description="S1 motif" evidence="6">
    <location>
        <begin position="103"/>
        <end position="169"/>
    </location>
</feature>
<dbReference type="InterPro" id="IPR050437">
    <property type="entry name" value="Ribos_protein_bS1-like"/>
</dbReference>
<dbReference type="Gene3D" id="2.40.50.140">
    <property type="entry name" value="Nucleic acid-binding proteins"/>
    <property type="match status" value="4"/>
</dbReference>
<protein>
    <recommendedName>
        <fullName evidence="6">S1 motif domain-containing protein</fullName>
    </recommendedName>
</protein>
<dbReference type="RefSeq" id="WP_067712966.1">
    <property type="nucleotide sequence ID" value="NZ_LPVJ01000009.1"/>
</dbReference>
<keyword evidence="3" id="KW-0687">Ribonucleoprotein</keyword>
<evidence type="ECO:0000259" key="6">
    <source>
        <dbReference type="PROSITE" id="PS50126"/>
    </source>
</evidence>
<dbReference type="Proteomes" id="UP000053557">
    <property type="component" value="Unassembled WGS sequence"/>
</dbReference>
<feature type="domain" description="S1 motif" evidence="6">
    <location>
        <begin position="17"/>
        <end position="85"/>
    </location>
</feature>
<dbReference type="NCBIfam" id="NF005208">
    <property type="entry name" value="PRK06676.1"/>
    <property type="match status" value="1"/>
</dbReference>
<feature type="domain" description="S1 motif" evidence="6">
    <location>
        <begin position="275"/>
        <end position="344"/>
    </location>
</feature>
<dbReference type="PANTHER" id="PTHR10724">
    <property type="entry name" value="30S RIBOSOMAL PROTEIN S1"/>
    <property type="match status" value="1"/>
</dbReference>